<reference evidence="2 3" key="1">
    <citation type="submission" date="2016-03" db="EMBL/GenBank/DDBJ databases">
        <title>Trachymyrmex septentrionalis WGS genome.</title>
        <authorList>
            <person name="Nygaard S."/>
            <person name="Hu H."/>
            <person name="Boomsma J."/>
            <person name="Zhang G."/>
        </authorList>
    </citation>
    <scope>NUCLEOTIDE SEQUENCE [LARGE SCALE GENOMIC DNA]</scope>
    <source>
        <strain evidence="2">Tsep2-gDNA-1</strain>
        <tissue evidence="2">Whole body</tissue>
    </source>
</reference>
<name>A0A195FNW5_9HYME</name>
<keyword evidence="1" id="KW-0812">Transmembrane</keyword>
<accession>A0A195FNW5</accession>
<dbReference type="Proteomes" id="UP000078541">
    <property type="component" value="Unassembled WGS sequence"/>
</dbReference>
<sequence length="141" mass="16304">MKYVVIKTNYNKKLFSFFYLIYIINQVFNSLFKNVIIITRFVSKMQFDAENVDIESCMRSVQKDVCFLMFLIILARSNKRSREGEREKISPATKVPASGAELFDGARPMTPLGNEWRDGASHMIRQLTRVASIGGGRRNRR</sequence>
<evidence type="ECO:0000313" key="2">
    <source>
        <dbReference type="EMBL" id="KYN42148.1"/>
    </source>
</evidence>
<dbReference type="AlphaFoldDB" id="A0A195FNW5"/>
<gene>
    <name evidence="2" type="ORF">ALC56_03286</name>
</gene>
<feature type="transmembrane region" description="Helical" evidence="1">
    <location>
        <begin position="17"/>
        <end position="36"/>
    </location>
</feature>
<keyword evidence="1" id="KW-1133">Transmembrane helix</keyword>
<proteinExistence type="predicted"/>
<evidence type="ECO:0000256" key="1">
    <source>
        <dbReference type="SAM" id="Phobius"/>
    </source>
</evidence>
<organism evidence="2 3">
    <name type="scientific">Trachymyrmex septentrionalis</name>
    <dbReference type="NCBI Taxonomy" id="34720"/>
    <lineage>
        <taxon>Eukaryota</taxon>
        <taxon>Metazoa</taxon>
        <taxon>Ecdysozoa</taxon>
        <taxon>Arthropoda</taxon>
        <taxon>Hexapoda</taxon>
        <taxon>Insecta</taxon>
        <taxon>Pterygota</taxon>
        <taxon>Neoptera</taxon>
        <taxon>Endopterygota</taxon>
        <taxon>Hymenoptera</taxon>
        <taxon>Apocrita</taxon>
        <taxon>Aculeata</taxon>
        <taxon>Formicoidea</taxon>
        <taxon>Formicidae</taxon>
        <taxon>Myrmicinae</taxon>
        <taxon>Trachymyrmex</taxon>
    </lineage>
</organism>
<protein>
    <submittedName>
        <fullName evidence="2">Uncharacterized protein</fullName>
    </submittedName>
</protein>
<keyword evidence="1" id="KW-0472">Membrane</keyword>
<dbReference type="EMBL" id="KQ981382">
    <property type="protein sequence ID" value="KYN42148.1"/>
    <property type="molecule type" value="Genomic_DNA"/>
</dbReference>
<keyword evidence="3" id="KW-1185">Reference proteome</keyword>
<evidence type="ECO:0000313" key="3">
    <source>
        <dbReference type="Proteomes" id="UP000078541"/>
    </source>
</evidence>